<name>A0ABP6JA35_9ACTN</name>
<evidence type="ECO:0000256" key="1">
    <source>
        <dbReference type="SAM" id="MobiDB-lite"/>
    </source>
</evidence>
<evidence type="ECO:0008006" key="4">
    <source>
        <dbReference type="Google" id="ProtNLM"/>
    </source>
</evidence>
<gene>
    <name evidence="2" type="ORF">GCM10010446_04970</name>
</gene>
<protein>
    <recommendedName>
        <fullName evidence="4">Repetin</fullName>
    </recommendedName>
</protein>
<proteinExistence type="predicted"/>
<dbReference type="Proteomes" id="UP001500403">
    <property type="component" value="Unassembled WGS sequence"/>
</dbReference>
<feature type="compositionally biased region" description="Basic and acidic residues" evidence="1">
    <location>
        <begin position="63"/>
        <end position="72"/>
    </location>
</feature>
<feature type="region of interest" description="Disordered" evidence="1">
    <location>
        <begin position="60"/>
        <end position="87"/>
    </location>
</feature>
<organism evidence="2 3">
    <name type="scientific">Streptomyces enissocaesilis</name>
    <dbReference type="NCBI Taxonomy" id="332589"/>
    <lineage>
        <taxon>Bacteria</taxon>
        <taxon>Bacillati</taxon>
        <taxon>Actinomycetota</taxon>
        <taxon>Actinomycetes</taxon>
        <taxon>Kitasatosporales</taxon>
        <taxon>Streptomycetaceae</taxon>
        <taxon>Streptomyces</taxon>
        <taxon>Streptomyces rochei group</taxon>
    </lineage>
</organism>
<feature type="region of interest" description="Disordered" evidence="1">
    <location>
        <begin position="1"/>
        <end position="40"/>
    </location>
</feature>
<accession>A0ABP6JA35</accession>
<evidence type="ECO:0000313" key="3">
    <source>
        <dbReference type="Proteomes" id="UP001500403"/>
    </source>
</evidence>
<feature type="region of interest" description="Disordered" evidence="1">
    <location>
        <begin position="147"/>
        <end position="220"/>
    </location>
</feature>
<comment type="caution">
    <text evidence="2">The sequence shown here is derived from an EMBL/GenBank/DDBJ whole genome shotgun (WGS) entry which is preliminary data.</text>
</comment>
<evidence type="ECO:0000313" key="2">
    <source>
        <dbReference type="EMBL" id="GAA2923793.1"/>
    </source>
</evidence>
<sequence>MLRHDVRGAGRRKSAGRPDNSRTTRPRSCHEPFDPPPAKIAAFGAAPLVTAGAAGTALASGDEVARGEEREAAAPAGAAKPHRPAGDDITFTFHARSAAEDTMGPEKAYGTFRFEHVFPDGASGRARGKVDCLVTGGKAAAVTGVITGTDRPDKGERVGIPVHDRGRTDRPGHSWIGRDAEKQEPPMCVSSAPFEKTRAGSGGFKPLPWQPRYEQAPAKG</sequence>
<keyword evidence="3" id="KW-1185">Reference proteome</keyword>
<dbReference type="RefSeq" id="WP_344489832.1">
    <property type="nucleotide sequence ID" value="NZ_BAAAUD010000008.1"/>
</dbReference>
<dbReference type="EMBL" id="BAAAUD010000008">
    <property type="protein sequence ID" value="GAA2923793.1"/>
    <property type="molecule type" value="Genomic_DNA"/>
</dbReference>
<reference evidence="3" key="1">
    <citation type="journal article" date="2019" name="Int. J. Syst. Evol. Microbiol.">
        <title>The Global Catalogue of Microorganisms (GCM) 10K type strain sequencing project: providing services to taxonomists for standard genome sequencing and annotation.</title>
        <authorList>
            <consortium name="The Broad Institute Genomics Platform"/>
            <consortium name="The Broad Institute Genome Sequencing Center for Infectious Disease"/>
            <person name="Wu L."/>
            <person name="Ma J."/>
        </authorList>
    </citation>
    <scope>NUCLEOTIDE SEQUENCE [LARGE SCALE GENOMIC DNA]</scope>
    <source>
        <strain evidence="3">JCM 9088</strain>
    </source>
</reference>
<feature type="compositionally biased region" description="Basic and acidic residues" evidence="1">
    <location>
        <begin position="150"/>
        <end position="184"/>
    </location>
</feature>